<sequence>MPVRHTFIHFGADGAEAGAAAAAAGPAAGGAGRAASAPPLLQRRAFRLRDPRRDEAHLAGDCRPCAYYFYKEDGCRWGDECSFCHLCAEGEVKKRKKEKHKAMKMQARCARRGRPCRGER</sequence>
<dbReference type="Proteomes" id="UP001189429">
    <property type="component" value="Unassembled WGS sequence"/>
</dbReference>
<accession>A0ABN9Q2E3</accession>
<protein>
    <recommendedName>
        <fullName evidence="3">C3H1-type domain-containing protein</fullName>
    </recommendedName>
</protein>
<proteinExistence type="predicted"/>
<reference evidence="1" key="1">
    <citation type="submission" date="2023-10" db="EMBL/GenBank/DDBJ databases">
        <authorList>
            <person name="Chen Y."/>
            <person name="Shah S."/>
            <person name="Dougan E. K."/>
            <person name="Thang M."/>
            <person name="Chan C."/>
        </authorList>
    </citation>
    <scope>NUCLEOTIDE SEQUENCE [LARGE SCALE GENOMIC DNA]</scope>
</reference>
<gene>
    <name evidence="1" type="ORF">PCOR1329_LOCUS7300</name>
</gene>
<evidence type="ECO:0008006" key="3">
    <source>
        <dbReference type="Google" id="ProtNLM"/>
    </source>
</evidence>
<organism evidence="1 2">
    <name type="scientific">Prorocentrum cordatum</name>
    <dbReference type="NCBI Taxonomy" id="2364126"/>
    <lineage>
        <taxon>Eukaryota</taxon>
        <taxon>Sar</taxon>
        <taxon>Alveolata</taxon>
        <taxon>Dinophyceae</taxon>
        <taxon>Prorocentrales</taxon>
        <taxon>Prorocentraceae</taxon>
        <taxon>Prorocentrum</taxon>
    </lineage>
</organism>
<dbReference type="EMBL" id="CAUYUJ010001979">
    <property type="protein sequence ID" value="CAK0798588.1"/>
    <property type="molecule type" value="Genomic_DNA"/>
</dbReference>
<comment type="caution">
    <text evidence="1">The sequence shown here is derived from an EMBL/GenBank/DDBJ whole genome shotgun (WGS) entry which is preliminary data.</text>
</comment>
<evidence type="ECO:0000313" key="2">
    <source>
        <dbReference type="Proteomes" id="UP001189429"/>
    </source>
</evidence>
<keyword evidence="2" id="KW-1185">Reference proteome</keyword>
<name>A0ABN9Q2E3_9DINO</name>
<evidence type="ECO:0000313" key="1">
    <source>
        <dbReference type="EMBL" id="CAK0798588.1"/>
    </source>
</evidence>